<sequence length="582" mass="64548">MQAFNDEEKTLRDNEGLTMAMNMMERNQSQSCSAHSVVEESEYFETTSFTINEDATIDDTCFSTFSEVPNMDMTTFAKLGQRSPTKNFGFAQTPRAGGARTPGTSRRHDASPRSPSPTPRGTTRSPVKDGDTTNLLIDFTQQFESFASLSSRESPSKRTHGSPPKMHTEPDLRSFYNNQRSPGKSSKPASTPMTGRKTILNLLDFELPPAPTPRSIPTITIRELESLKSQHLSEISSLKATLSGREAEVESLKRAVADAERRAGEAAESVREEKSAREYAEKEKTDWERRGKEFEDVLRKIREEVIAGEREKDELAQKLEESERRAEDADAARADAEARAAEANSKVISGNETDTTDGEKRNTEGMYTAEQVQKQIDEKIHTLSTELHAIYKKKHVTKVAGLKKGFEAKTKERTAELERRIEELMKQNEELQTAKDATLSGVHVLPSELGALQEDRKRFEEQKAEFEEHKARMAGLAEEVRSMRTQHTALVKELEAERVEKGELVAAVDEMLALSADSGAPAAVEDFRKSISRPSGLKGPGFGLGESRIGRVGGTGTTPCLNRSISAGKSRIMSDIERMGGR</sequence>
<feature type="compositionally biased region" description="Polar residues" evidence="2">
    <location>
        <begin position="175"/>
        <end position="193"/>
    </location>
</feature>
<dbReference type="Pfam" id="PF12709">
    <property type="entry name" value="Fungal_TACC"/>
    <property type="match status" value="1"/>
</dbReference>
<keyword evidence="4" id="KW-1185">Reference proteome</keyword>
<feature type="coiled-coil region" evidence="1">
    <location>
        <begin position="407"/>
        <end position="497"/>
    </location>
</feature>
<feature type="region of interest" description="Disordered" evidence="2">
    <location>
        <begin position="261"/>
        <end position="288"/>
    </location>
</feature>
<gene>
    <name evidence="3" type="ORF">NA57DRAFT_40275</name>
</gene>
<evidence type="ECO:0000256" key="2">
    <source>
        <dbReference type="SAM" id="MobiDB-lite"/>
    </source>
</evidence>
<evidence type="ECO:0000313" key="3">
    <source>
        <dbReference type="EMBL" id="KAF2097884.1"/>
    </source>
</evidence>
<feature type="region of interest" description="Disordered" evidence="2">
    <location>
        <begin position="146"/>
        <end position="194"/>
    </location>
</feature>
<feature type="region of interest" description="Disordered" evidence="2">
    <location>
        <begin position="79"/>
        <end position="132"/>
    </location>
</feature>
<comment type="caution">
    <text evidence="3">The sequence shown here is derived from an EMBL/GenBank/DDBJ whole genome shotgun (WGS) entry which is preliminary data.</text>
</comment>
<feature type="region of interest" description="Disordered" evidence="2">
    <location>
        <begin position="309"/>
        <end position="363"/>
    </location>
</feature>
<feature type="compositionally biased region" description="Basic and acidic residues" evidence="2">
    <location>
        <begin position="309"/>
        <end position="340"/>
    </location>
</feature>
<dbReference type="Proteomes" id="UP000799772">
    <property type="component" value="Unassembled WGS sequence"/>
</dbReference>
<dbReference type="AlphaFoldDB" id="A0A9P4M9K8"/>
<dbReference type="InterPro" id="IPR024312">
    <property type="entry name" value="TACC_fungi"/>
</dbReference>
<reference evidence="3" key="1">
    <citation type="journal article" date="2020" name="Stud. Mycol.">
        <title>101 Dothideomycetes genomes: a test case for predicting lifestyles and emergence of pathogens.</title>
        <authorList>
            <person name="Haridas S."/>
            <person name="Albert R."/>
            <person name="Binder M."/>
            <person name="Bloem J."/>
            <person name="Labutti K."/>
            <person name="Salamov A."/>
            <person name="Andreopoulos B."/>
            <person name="Baker S."/>
            <person name="Barry K."/>
            <person name="Bills G."/>
            <person name="Bluhm B."/>
            <person name="Cannon C."/>
            <person name="Castanera R."/>
            <person name="Culley D."/>
            <person name="Daum C."/>
            <person name="Ezra D."/>
            <person name="Gonzalez J."/>
            <person name="Henrissat B."/>
            <person name="Kuo A."/>
            <person name="Liang C."/>
            <person name="Lipzen A."/>
            <person name="Lutzoni F."/>
            <person name="Magnuson J."/>
            <person name="Mondo S."/>
            <person name="Nolan M."/>
            <person name="Ohm R."/>
            <person name="Pangilinan J."/>
            <person name="Park H.-J."/>
            <person name="Ramirez L."/>
            <person name="Alfaro M."/>
            <person name="Sun H."/>
            <person name="Tritt A."/>
            <person name="Yoshinaga Y."/>
            <person name="Zwiers L.-H."/>
            <person name="Turgeon B."/>
            <person name="Goodwin S."/>
            <person name="Spatafora J."/>
            <person name="Crous P."/>
            <person name="Grigoriev I."/>
        </authorList>
    </citation>
    <scope>NUCLEOTIDE SEQUENCE</scope>
    <source>
        <strain evidence="3">CBS 133067</strain>
    </source>
</reference>
<protein>
    <submittedName>
        <fullName evidence="3">Uncharacterized protein</fullName>
    </submittedName>
</protein>
<proteinExistence type="predicted"/>
<name>A0A9P4M9K8_9PEZI</name>
<organism evidence="3 4">
    <name type="scientific">Rhizodiscina lignyota</name>
    <dbReference type="NCBI Taxonomy" id="1504668"/>
    <lineage>
        <taxon>Eukaryota</taxon>
        <taxon>Fungi</taxon>
        <taxon>Dikarya</taxon>
        <taxon>Ascomycota</taxon>
        <taxon>Pezizomycotina</taxon>
        <taxon>Dothideomycetes</taxon>
        <taxon>Pleosporomycetidae</taxon>
        <taxon>Aulographales</taxon>
        <taxon>Rhizodiscinaceae</taxon>
        <taxon>Rhizodiscina</taxon>
    </lineage>
</organism>
<dbReference type="OrthoDB" id="5367584at2759"/>
<dbReference type="EMBL" id="ML978127">
    <property type="protein sequence ID" value="KAF2097884.1"/>
    <property type="molecule type" value="Genomic_DNA"/>
</dbReference>
<evidence type="ECO:0000313" key="4">
    <source>
        <dbReference type="Proteomes" id="UP000799772"/>
    </source>
</evidence>
<evidence type="ECO:0000256" key="1">
    <source>
        <dbReference type="SAM" id="Coils"/>
    </source>
</evidence>
<feature type="region of interest" description="Disordered" evidence="2">
    <location>
        <begin position="531"/>
        <end position="563"/>
    </location>
</feature>
<accession>A0A9P4M9K8</accession>
<keyword evidence="1" id="KW-0175">Coiled coil</keyword>